<comment type="caution">
    <text evidence="1">The sequence shown here is derived from an EMBL/GenBank/DDBJ whole genome shotgun (WGS) entry which is preliminary data.</text>
</comment>
<gene>
    <name evidence="1" type="ORF">JF887_06660</name>
</gene>
<dbReference type="SUPFAM" id="SSF64307">
    <property type="entry name" value="SirA-like"/>
    <property type="match status" value="1"/>
</dbReference>
<name>A0A934NET5_9BACT</name>
<accession>A0A934NET5</accession>
<organism evidence="1 2">
    <name type="scientific">Candidatus Amunia macphersoniae</name>
    <dbReference type="NCBI Taxonomy" id="3127014"/>
    <lineage>
        <taxon>Bacteria</taxon>
        <taxon>Bacillati</taxon>
        <taxon>Candidatus Dormiibacterota</taxon>
        <taxon>Candidatus Dormibacteria</taxon>
        <taxon>Candidatus Aeolococcales</taxon>
        <taxon>Candidatus Aeolococcaceae</taxon>
        <taxon>Candidatus Amunia</taxon>
    </lineage>
</organism>
<sequence length="48" mass="5400">MEFPVPHKPEPADSVAEDLPAWCGIAGHRLEQVERLPETACYLVQRGR</sequence>
<evidence type="ECO:0000313" key="2">
    <source>
        <dbReference type="Proteomes" id="UP000614410"/>
    </source>
</evidence>
<protein>
    <submittedName>
        <fullName evidence="1">Uncharacterized protein</fullName>
    </submittedName>
</protein>
<reference evidence="1 2" key="1">
    <citation type="submission" date="2020-10" db="EMBL/GenBank/DDBJ databases">
        <title>Ca. Dormibacterota MAGs.</title>
        <authorList>
            <person name="Montgomery K."/>
        </authorList>
    </citation>
    <scope>NUCLEOTIDE SEQUENCE [LARGE SCALE GENOMIC DNA]</scope>
    <source>
        <strain evidence="1">Mitchell_Peninsula_5</strain>
    </source>
</reference>
<dbReference type="EMBL" id="JAEKNN010000029">
    <property type="protein sequence ID" value="MBJ7609098.1"/>
    <property type="molecule type" value="Genomic_DNA"/>
</dbReference>
<dbReference type="InterPro" id="IPR036868">
    <property type="entry name" value="TusA-like_sf"/>
</dbReference>
<dbReference type="Proteomes" id="UP000614410">
    <property type="component" value="Unassembled WGS sequence"/>
</dbReference>
<dbReference type="AlphaFoldDB" id="A0A934NET5"/>
<proteinExistence type="predicted"/>
<evidence type="ECO:0000313" key="1">
    <source>
        <dbReference type="EMBL" id="MBJ7609098.1"/>
    </source>
</evidence>